<dbReference type="RefSeq" id="WP_341404912.1">
    <property type="nucleotide sequence ID" value="NZ_JBBUKT010000004.1"/>
</dbReference>
<organism evidence="2 3">
    <name type="scientific">Luteolibacter soli</name>
    <dbReference type="NCBI Taxonomy" id="3135280"/>
    <lineage>
        <taxon>Bacteria</taxon>
        <taxon>Pseudomonadati</taxon>
        <taxon>Verrucomicrobiota</taxon>
        <taxon>Verrucomicrobiia</taxon>
        <taxon>Verrucomicrobiales</taxon>
        <taxon>Verrucomicrobiaceae</taxon>
        <taxon>Luteolibacter</taxon>
    </lineage>
</organism>
<dbReference type="EMBL" id="JBBUKT010000004">
    <property type="protein sequence ID" value="MEK7951310.1"/>
    <property type="molecule type" value="Genomic_DNA"/>
</dbReference>
<sequence length="471" mass="50066">MEREQSRIAGVIVLLIVLMIAGWWFARSGSSGGGVTAGNIMVLNAPIATVSLGDGSRIDIYGLAESEWVEGVMAKPRGSWNMESTGGSTSVDGDLTIKRFTMGGKLAGVCYQPGEGRLVMPLRHVTGSGKVESPAAMTPGDLVIRLSDGGGLWLDGSGPVGADDDPQERGIVSFAGWPRSGKELVFQAVQKGRAPVEFRMPNPTAGSAAASWAAAPLPQVRTGKHWEVRLVKAREMTMAGDGKGVIGDFEFSSDLPEVGDSRPVVGFDAGVLGALGTRSMVLPHKLYVARSELAYPMPPDESCFKFLYRIRYEGHFPYPKGGIPILAEGTVSADGKSIELSAQNARRGIKSMDVGPVGAAADSWYPASHEFDISFKGTWADAAEKSASEAAIGPWGRWTPVVFLDDAEHSSGMVQFKGSGESSPGSSTDFTWKGSWRGELKPGMKVEIGLMAKWPDEVLEFVVDRAALSPK</sequence>
<keyword evidence="1" id="KW-1133">Transmembrane helix</keyword>
<accession>A0ABU9AU78</accession>
<protein>
    <submittedName>
        <fullName evidence="2">Uncharacterized protein</fullName>
    </submittedName>
</protein>
<proteinExistence type="predicted"/>
<name>A0ABU9AU78_9BACT</name>
<gene>
    <name evidence="2" type="ORF">WKV53_12405</name>
</gene>
<feature type="transmembrane region" description="Helical" evidence="1">
    <location>
        <begin position="7"/>
        <end position="26"/>
    </location>
</feature>
<evidence type="ECO:0000256" key="1">
    <source>
        <dbReference type="SAM" id="Phobius"/>
    </source>
</evidence>
<reference evidence="2 3" key="1">
    <citation type="submission" date="2024-04" db="EMBL/GenBank/DDBJ databases">
        <title>Luteolibacter sp. isolated from soil.</title>
        <authorList>
            <person name="An J."/>
        </authorList>
    </citation>
    <scope>NUCLEOTIDE SEQUENCE [LARGE SCALE GENOMIC DNA]</scope>
    <source>
        <strain evidence="2 3">Y139</strain>
    </source>
</reference>
<keyword evidence="1" id="KW-0812">Transmembrane</keyword>
<dbReference type="Proteomes" id="UP001371305">
    <property type="component" value="Unassembled WGS sequence"/>
</dbReference>
<keyword evidence="3" id="KW-1185">Reference proteome</keyword>
<keyword evidence="1" id="KW-0472">Membrane</keyword>
<evidence type="ECO:0000313" key="2">
    <source>
        <dbReference type="EMBL" id="MEK7951310.1"/>
    </source>
</evidence>
<comment type="caution">
    <text evidence="2">The sequence shown here is derived from an EMBL/GenBank/DDBJ whole genome shotgun (WGS) entry which is preliminary data.</text>
</comment>
<evidence type="ECO:0000313" key="3">
    <source>
        <dbReference type="Proteomes" id="UP001371305"/>
    </source>
</evidence>